<gene>
    <name evidence="1" type="ORF">Tsubulata_039721</name>
</gene>
<name>A0A9Q0FI81_9ROSI</name>
<reference evidence="1" key="2">
    <citation type="journal article" date="2023" name="Plants (Basel)">
        <title>Annotation of the Turnera subulata (Passifloraceae) Draft Genome Reveals the S-Locus Evolved after the Divergence of Turneroideae from Passifloroideae in a Stepwise Manner.</title>
        <authorList>
            <person name="Henning P.M."/>
            <person name="Roalson E.H."/>
            <person name="Mir W."/>
            <person name="McCubbin A.G."/>
            <person name="Shore J.S."/>
        </authorList>
    </citation>
    <scope>NUCLEOTIDE SEQUENCE</scope>
    <source>
        <strain evidence="1">F60SS</strain>
    </source>
</reference>
<dbReference type="AlphaFoldDB" id="A0A9Q0FI81"/>
<reference evidence="1" key="1">
    <citation type="submission" date="2022-02" db="EMBL/GenBank/DDBJ databases">
        <authorList>
            <person name="Henning P.M."/>
            <person name="McCubbin A.G."/>
            <person name="Shore J.S."/>
        </authorList>
    </citation>
    <scope>NUCLEOTIDE SEQUENCE</scope>
    <source>
        <strain evidence="1">F60SS</strain>
        <tissue evidence="1">Leaves</tissue>
    </source>
</reference>
<accession>A0A9Q0FI81</accession>
<dbReference type="Proteomes" id="UP001141552">
    <property type="component" value="Unassembled WGS sequence"/>
</dbReference>
<dbReference type="EMBL" id="JAKUCV010005242">
    <property type="protein sequence ID" value="KAJ4831941.1"/>
    <property type="molecule type" value="Genomic_DNA"/>
</dbReference>
<organism evidence="1 2">
    <name type="scientific">Turnera subulata</name>
    <dbReference type="NCBI Taxonomy" id="218843"/>
    <lineage>
        <taxon>Eukaryota</taxon>
        <taxon>Viridiplantae</taxon>
        <taxon>Streptophyta</taxon>
        <taxon>Embryophyta</taxon>
        <taxon>Tracheophyta</taxon>
        <taxon>Spermatophyta</taxon>
        <taxon>Magnoliopsida</taxon>
        <taxon>eudicotyledons</taxon>
        <taxon>Gunneridae</taxon>
        <taxon>Pentapetalae</taxon>
        <taxon>rosids</taxon>
        <taxon>fabids</taxon>
        <taxon>Malpighiales</taxon>
        <taxon>Passifloraceae</taxon>
        <taxon>Turnera</taxon>
    </lineage>
</organism>
<comment type="caution">
    <text evidence="1">The sequence shown here is derived from an EMBL/GenBank/DDBJ whole genome shotgun (WGS) entry which is preliminary data.</text>
</comment>
<evidence type="ECO:0000313" key="2">
    <source>
        <dbReference type="Proteomes" id="UP001141552"/>
    </source>
</evidence>
<sequence length="218" mass="25063">MASRREIDAGGHRYIVYFSNYSNTIFRCRLDADGMPCLKNESHTDVDLFDFEEEPNPAFNVCNFYRCLGGNVNDLEEFDIDSSDLRDFMPLFAQIGLDCHHPLGNLQLYLVKIGNVCCLRSPNILSIHFNFWATHLPPSHDFDPTLLSTDDPKVYHLYGETDIFREYGFNVRACSEVEILDDKITRDYCIRSSYEYGEPCSVCVAAEFNPPVLHAEYI</sequence>
<protein>
    <submittedName>
        <fullName evidence="1">Uncharacterized protein</fullName>
    </submittedName>
</protein>
<keyword evidence="2" id="KW-1185">Reference proteome</keyword>
<evidence type="ECO:0000313" key="1">
    <source>
        <dbReference type="EMBL" id="KAJ4831941.1"/>
    </source>
</evidence>
<proteinExistence type="predicted"/>